<dbReference type="EMBL" id="AP020779">
    <property type="protein sequence ID" value="BBN68469.1"/>
    <property type="molecule type" value="Genomic_DNA"/>
</dbReference>
<keyword evidence="1" id="KW-1133">Transmembrane helix</keyword>
<dbReference type="PROSITE" id="PS00636">
    <property type="entry name" value="DNAJ_1"/>
    <property type="match status" value="1"/>
</dbReference>
<protein>
    <submittedName>
        <fullName evidence="3">Chaperone DnaJ-domain superfamily protein</fullName>
    </submittedName>
</protein>
<dbReference type="PROSITE" id="PS50076">
    <property type="entry name" value="DNAJ_2"/>
    <property type="match status" value="1"/>
</dbReference>
<dbReference type="PRINTS" id="PR00625">
    <property type="entry name" value="JDOMAIN"/>
</dbReference>
<organism evidence="3">
    <name type="scientific">Prunus dulcis</name>
    <name type="common">Almond</name>
    <name type="synonym">Amygdalus dulcis</name>
    <dbReference type="NCBI Taxonomy" id="3755"/>
    <lineage>
        <taxon>Eukaryota</taxon>
        <taxon>Viridiplantae</taxon>
        <taxon>Streptophyta</taxon>
        <taxon>Embryophyta</taxon>
        <taxon>Tracheophyta</taxon>
        <taxon>Spermatophyta</taxon>
        <taxon>Magnoliopsida</taxon>
        <taxon>eudicotyledons</taxon>
        <taxon>Gunneridae</taxon>
        <taxon>Pentapetalae</taxon>
        <taxon>rosids</taxon>
        <taxon>fabids</taxon>
        <taxon>Rosales</taxon>
        <taxon>Rosaceae</taxon>
        <taxon>Amygdaloideae</taxon>
        <taxon>Amygdaleae</taxon>
        <taxon>Prunus</taxon>
    </lineage>
</organism>
<dbReference type="InterPro" id="IPR036869">
    <property type="entry name" value="J_dom_sf"/>
</dbReference>
<dbReference type="CDD" id="cd06257">
    <property type="entry name" value="DnaJ"/>
    <property type="match status" value="1"/>
</dbReference>
<dbReference type="SMART" id="SM00271">
    <property type="entry name" value="DnaJ"/>
    <property type="match status" value="1"/>
</dbReference>
<reference evidence="3" key="1">
    <citation type="journal article" date="2019" name="Science">
        <title>Mutation of a bHLH transcription factor allowed almond domestication.</title>
        <authorList>
            <person name="Sanchez-Perez R."/>
            <person name="Pavan S."/>
            <person name="Mazzeo R."/>
            <person name="Moldovan C."/>
            <person name="Aiese Cigliano R."/>
            <person name="Del Cueto J."/>
            <person name="Ricciardi F."/>
            <person name="Lotti C."/>
            <person name="Ricciardi L."/>
            <person name="Dicenta F."/>
            <person name="Lopez-Marques R.L."/>
            <person name="Lindberg Moller B."/>
        </authorList>
    </citation>
    <scope>NUCLEOTIDE SEQUENCE</scope>
</reference>
<proteinExistence type="predicted"/>
<dbReference type="Gene3D" id="1.10.287.110">
    <property type="entry name" value="DnaJ domain"/>
    <property type="match status" value="1"/>
</dbReference>
<evidence type="ECO:0000313" key="3">
    <source>
        <dbReference type="EMBL" id="BBN68469.1"/>
    </source>
</evidence>
<name>A0A5H2XNJ9_PRUDU</name>
<feature type="transmembrane region" description="Helical" evidence="1">
    <location>
        <begin position="71"/>
        <end position="97"/>
    </location>
</feature>
<evidence type="ECO:0000259" key="2">
    <source>
        <dbReference type="PROSITE" id="PS50076"/>
    </source>
</evidence>
<accession>A0A5H2XNJ9</accession>
<sequence length="128" mass="14659">MDHYKVLGLPRSASKEEIKEAFRKLAVKLHPDKHSTPKAVRESTTLRFKQVSEAYQVLIDDRKRADYNSGALAPTITMQILVITAMVMVMVIVLPIMEASTEEPPLEALELPLRLRMCFATSRRERFF</sequence>
<dbReference type="InterPro" id="IPR018253">
    <property type="entry name" value="DnaJ_domain_CS"/>
</dbReference>
<evidence type="ECO:0000256" key="1">
    <source>
        <dbReference type="SAM" id="Phobius"/>
    </source>
</evidence>
<dbReference type="InterPro" id="IPR050817">
    <property type="entry name" value="DjlA_DnaK_co-chaperone"/>
</dbReference>
<dbReference type="PANTHER" id="PTHR24074">
    <property type="entry name" value="CO-CHAPERONE PROTEIN DJLA"/>
    <property type="match status" value="1"/>
</dbReference>
<dbReference type="Pfam" id="PF00226">
    <property type="entry name" value="DnaJ"/>
    <property type="match status" value="1"/>
</dbReference>
<feature type="domain" description="J" evidence="2">
    <location>
        <begin position="2"/>
        <end position="71"/>
    </location>
</feature>
<gene>
    <name evidence="3" type="ORF">Prudu_442S000700</name>
</gene>
<keyword evidence="1" id="KW-0812">Transmembrane</keyword>
<dbReference type="AlphaFoldDB" id="A0A5H2XNJ9"/>
<dbReference type="InterPro" id="IPR001623">
    <property type="entry name" value="DnaJ_domain"/>
</dbReference>
<keyword evidence="1" id="KW-0472">Membrane</keyword>
<dbReference type="SUPFAM" id="SSF46565">
    <property type="entry name" value="Chaperone J-domain"/>
    <property type="match status" value="1"/>
</dbReference>